<evidence type="ECO:0000313" key="2">
    <source>
        <dbReference type="EMBL" id="KAK8129896.1"/>
    </source>
</evidence>
<accession>A0AAW0R7Y1</accession>
<proteinExistence type="predicted"/>
<name>A0AAW0R7Y1_9PEZI</name>
<protein>
    <recommendedName>
        <fullName evidence="4">Protein ZIP4 homolog</fullName>
    </recommendedName>
</protein>
<reference evidence="2 3" key="1">
    <citation type="submission" date="2023-01" db="EMBL/GenBank/DDBJ databases">
        <title>Analysis of 21 Apiospora genomes using comparative genomics revels a genus with tremendous synthesis potential of carbohydrate active enzymes and secondary metabolites.</title>
        <authorList>
            <person name="Sorensen T."/>
        </authorList>
    </citation>
    <scope>NUCLEOTIDE SEQUENCE [LARGE SCALE GENOMIC DNA]</scope>
    <source>
        <strain evidence="2 3">CBS 117206</strain>
    </source>
</reference>
<evidence type="ECO:0000313" key="3">
    <source>
        <dbReference type="Proteomes" id="UP001392437"/>
    </source>
</evidence>
<dbReference type="EMBL" id="JAQQWP010000002">
    <property type="protein sequence ID" value="KAK8129896.1"/>
    <property type="molecule type" value="Genomic_DNA"/>
</dbReference>
<keyword evidence="1" id="KW-0469">Meiosis</keyword>
<gene>
    <name evidence="2" type="ORF">PG999_002276</name>
</gene>
<dbReference type="GO" id="GO:0051321">
    <property type="term" value="P:meiotic cell cycle"/>
    <property type="evidence" value="ECO:0007669"/>
    <property type="project" value="UniProtKB-KW"/>
</dbReference>
<dbReference type="Proteomes" id="UP001392437">
    <property type="component" value="Unassembled WGS sequence"/>
</dbReference>
<dbReference type="PANTHER" id="PTHR40375">
    <property type="entry name" value="SPORULATION-SPECIFIC PROTEIN 22"/>
    <property type="match status" value="1"/>
</dbReference>
<keyword evidence="3" id="KW-1185">Reference proteome</keyword>
<dbReference type="InterPro" id="IPR039057">
    <property type="entry name" value="Spo22/ZIP4"/>
</dbReference>
<comment type="caution">
    <text evidence="2">The sequence shown here is derived from an EMBL/GenBank/DDBJ whole genome shotgun (WGS) entry which is preliminary data.</text>
</comment>
<sequence>MAAQPRDNGTVKDRGKEGRVHSFISSCRDFITEVAELSEQREHQELLEKLESQVLAIKTYTLRSLDTQTRNQLENSGTTLWNLCTRKRRLEGEGGTSSGYCRALLLTRIYAFLMLALPDVRTEKQPNPIIRIFRLAVKTGRSCIGRLQMSPSRQSMHACETDTCTEGGELEFALFALQKAADYNGLLHDLQRQLPEDESGMCTRLEAEHLVLRIVLAWKENRLDVAEHIYGKSQSLRHRLDHTTAEILADALYEIGNGSLDKQDYTMATKWLERAHDFLGNQELEMLSRDGIELQLTISQALVRAFLGLDTAESLFKAENLVASLESEAGDQFVVLLLRLDVLVKAPGEVFDSSAYANVLRRIMRTIDLSDTTFKLMVSRIRKLDDKGPALACQVMDEFIRSHVLLSRKDEWIERALTLRVYMSTSQRDSLEAVNGIRSLLDHVQGTLEKPLAAHAALGIITMMWKKIESNFHQGTPDIAQRWCQLALHPALCQCGPINAAKLARKLLLCSLEHNDLDGAKDALMSMGDVAKAQPMTIYLAHKLAVRSGDWDMASECIESISQSSSTDLKFLYACCIEAHASDDKFSALKALKVLADKHEFNVDSPVRLPALLRVIIRLQLSMLSEGSADVDKELLPQDLCHVFEGVTRILQRDLRDKEGSKLFPVKELDWFCKNAYNTGLKYTESWNLRHVTSLFKSCISIIHYYPTDLPKQDIADLSLRQLFCHFMLATTYTALARAEDNIEEQLQLHLMVRKHVEAYDSRYTESLHGLDDVSAEDLRSKLGSLLVFDLEAAVSLKSWDDLPTVARKMGAAKDLETLQAAADCMLRAEGPPIQEVAYSTLRVLINEIWILECFDIKKLAKYMRCLVQIALSSKVETSVNVVDDVCWYVKGAATTETPFPDIELEWMATTCFNHGLDLYGSNEEELSQRWIESALSLAHFFRDDGVFERQLQERYTSLKWS</sequence>
<dbReference type="AlphaFoldDB" id="A0AAW0R7Y1"/>
<dbReference type="PANTHER" id="PTHR40375:SF2">
    <property type="entry name" value="SPORULATION-SPECIFIC PROTEIN 22"/>
    <property type="match status" value="1"/>
</dbReference>
<dbReference type="GO" id="GO:0090173">
    <property type="term" value="P:regulation of synaptonemal complex assembly"/>
    <property type="evidence" value="ECO:0007669"/>
    <property type="project" value="InterPro"/>
</dbReference>
<evidence type="ECO:0000256" key="1">
    <source>
        <dbReference type="ARBA" id="ARBA00023254"/>
    </source>
</evidence>
<organism evidence="2 3">
    <name type="scientific">Apiospora kogelbergensis</name>
    <dbReference type="NCBI Taxonomy" id="1337665"/>
    <lineage>
        <taxon>Eukaryota</taxon>
        <taxon>Fungi</taxon>
        <taxon>Dikarya</taxon>
        <taxon>Ascomycota</taxon>
        <taxon>Pezizomycotina</taxon>
        <taxon>Sordariomycetes</taxon>
        <taxon>Xylariomycetidae</taxon>
        <taxon>Amphisphaeriales</taxon>
        <taxon>Apiosporaceae</taxon>
        <taxon>Apiospora</taxon>
    </lineage>
</organism>
<dbReference type="Pfam" id="PF08631">
    <property type="entry name" value="SPO22"/>
    <property type="match status" value="1"/>
</dbReference>
<dbReference type="InterPro" id="IPR013940">
    <property type="entry name" value="Spo22/ZIP4/TEX11"/>
</dbReference>
<evidence type="ECO:0008006" key="4">
    <source>
        <dbReference type="Google" id="ProtNLM"/>
    </source>
</evidence>